<dbReference type="Pfam" id="PF00069">
    <property type="entry name" value="Pkinase"/>
    <property type="match status" value="1"/>
</dbReference>
<comment type="caution">
    <text evidence="2">The sequence shown here is derived from an EMBL/GenBank/DDBJ whole genome shotgun (WGS) entry which is preliminary data.</text>
</comment>
<dbReference type="STRING" id="658196.A0A397SEQ2"/>
<dbReference type="PANTHER" id="PTHR43628">
    <property type="entry name" value="ACTIVATOR OF C KINASE PROTEIN 1-RELATED"/>
    <property type="match status" value="1"/>
</dbReference>
<dbReference type="Pfam" id="PF08238">
    <property type="entry name" value="Sel1"/>
    <property type="match status" value="9"/>
</dbReference>
<dbReference type="Proteomes" id="UP000265703">
    <property type="component" value="Unassembled WGS sequence"/>
</dbReference>
<dbReference type="Gene3D" id="1.25.40.10">
    <property type="entry name" value="Tetratricopeptide repeat domain"/>
    <property type="match status" value="3"/>
</dbReference>
<dbReference type="InterPro" id="IPR006597">
    <property type="entry name" value="Sel1-like"/>
</dbReference>
<protein>
    <submittedName>
        <fullName evidence="2">Kinase-like domain-containing protein</fullName>
    </submittedName>
</protein>
<dbReference type="InterPro" id="IPR011990">
    <property type="entry name" value="TPR-like_helical_dom_sf"/>
</dbReference>
<dbReference type="InterPro" id="IPR011009">
    <property type="entry name" value="Kinase-like_dom_sf"/>
</dbReference>
<dbReference type="SUPFAM" id="SSF56112">
    <property type="entry name" value="Protein kinase-like (PK-like)"/>
    <property type="match status" value="1"/>
</dbReference>
<keyword evidence="2" id="KW-0418">Kinase</keyword>
<dbReference type="GO" id="GO:0004672">
    <property type="term" value="F:protein kinase activity"/>
    <property type="evidence" value="ECO:0007669"/>
    <property type="project" value="InterPro"/>
</dbReference>
<dbReference type="InterPro" id="IPR000719">
    <property type="entry name" value="Prot_kinase_dom"/>
</dbReference>
<dbReference type="GO" id="GO:0005524">
    <property type="term" value="F:ATP binding"/>
    <property type="evidence" value="ECO:0007669"/>
    <property type="project" value="InterPro"/>
</dbReference>
<name>A0A397SEQ2_9GLOM</name>
<dbReference type="PANTHER" id="PTHR43628:SF1">
    <property type="entry name" value="CHITIN SYNTHASE REGULATORY FACTOR 2-RELATED"/>
    <property type="match status" value="1"/>
</dbReference>
<dbReference type="AlphaFoldDB" id="A0A397SEQ2"/>
<evidence type="ECO:0000259" key="1">
    <source>
        <dbReference type="PROSITE" id="PS50011"/>
    </source>
</evidence>
<proteinExistence type="predicted"/>
<keyword evidence="3" id="KW-1185">Reference proteome</keyword>
<reference evidence="2 3" key="1">
    <citation type="submission" date="2018-06" db="EMBL/GenBank/DDBJ databases">
        <title>Comparative genomics reveals the genomic features of Rhizophagus irregularis, R. cerebriforme, R. diaphanum and Gigaspora rosea, and their symbiotic lifestyle signature.</title>
        <authorList>
            <person name="Morin E."/>
            <person name="San Clemente H."/>
            <person name="Chen E.C.H."/>
            <person name="De La Providencia I."/>
            <person name="Hainaut M."/>
            <person name="Kuo A."/>
            <person name="Kohler A."/>
            <person name="Murat C."/>
            <person name="Tang N."/>
            <person name="Roy S."/>
            <person name="Loubradou J."/>
            <person name="Henrissat B."/>
            <person name="Grigoriev I.V."/>
            <person name="Corradi N."/>
            <person name="Roux C."/>
            <person name="Martin F.M."/>
        </authorList>
    </citation>
    <scope>NUCLEOTIDE SEQUENCE [LARGE SCALE GENOMIC DNA]</scope>
    <source>
        <strain evidence="2 3">DAOM 227022</strain>
    </source>
</reference>
<keyword evidence="2" id="KW-0808">Transferase</keyword>
<evidence type="ECO:0000313" key="2">
    <source>
        <dbReference type="EMBL" id="RIA82467.1"/>
    </source>
</evidence>
<dbReference type="Gene3D" id="1.10.510.10">
    <property type="entry name" value="Transferase(Phosphotransferase) domain 1"/>
    <property type="match status" value="1"/>
</dbReference>
<dbReference type="SUPFAM" id="SSF81901">
    <property type="entry name" value="HCP-like"/>
    <property type="match status" value="2"/>
</dbReference>
<dbReference type="PROSITE" id="PS50011">
    <property type="entry name" value="PROTEIN_KINASE_DOM"/>
    <property type="match status" value="1"/>
</dbReference>
<sequence length="714" mass="83686">MNNLAICYENGEGTEKNLDKAFYWYQKAAESGENLAMNNLAIYYESGFGTEKNLEKAFYWYQKAAENDDWLAKNDLAACYSNGIGTEENLEKAFYWYQKAAENGDWFVMNSLAIYYEIGKGTEKNLEEAFYWYKKAAESDHKDAMYNLSKCYEKGKGTEKNSEKAFYWCQKAAENGHNDAMYNLSKCYEDGEGTEKNLEKAFYWYQKSAEYDNLIIKNSLATYYKNGGIIGKNLETSFYRYQKAVENGDEIAMNNLARCYENGEETEKNLEKAFYWYQKTAENDDKDAMNDLARCYENGFGTEKNLEKAFYWYQKATEDSENSNGDELYFSKWTSENEFIDKFIQEAQINAKNSYEVLEWIPYDKLKNINYHDKGGFSEIHKAIWLDGPIDNWNFDKQQWNRWNFQEGYEVILKNLNNSSSLNDKFLSEWKYHYNCQKKTFSKFIQFFGITQDPNNLDYMIVMSYAKKGSLRKCLPNIVKFKWQYKLKLLKNIILGLKIIHTSDLAHCDFHDGNILISDNYETYIIDLGLCKPINDLQDSIDRNCGVLPYMAPEILRNNPYTLASDIYSFAMIMWEFTSGVPPFNNKAHDYDLVLSICEGERPEITKNTPKCYRDLIEQCWNSDPLKRPTIIMLEHIISQWLEYVNEYYEINGEVIKNVSEINDVNEFIEANKALTQEQADISNIQFHPQVCYTSRLLTEILDQNISECLDCEI</sequence>
<feature type="domain" description="Protein kinase" evidence="1">
    <location>
        <begin position="366"/>
        <end position="642"/>
    </location>
</feature>
<accession>A0A397SEQ2</accession>
<gene>
    <name evidence="2" type="ORF">C1645_835316</name>
</gene>
<dbReference type="OrthoDB" id="2447031at2759"/>
<organism evidence="2 3">
    <name type="scientific">Glomus cerebriforme</name>
    <dbReference type="NCBI Taxonomy" id="658196"/>
    <lineage>
        <taxon>Eukaryota</taxon>
        <taxon>Fungi</taxon>
        <taxon>Fungi incertae sedis</taxon>
        <taxon>Mucoromycota</taxon>
        <taxon>Glomeromycotina</taxon>
        <taxon>Glomeromycetes</taxon>
        <taxon>Glomerales</taxon>
        <taxon>Glomeraceae</taxon>
        <taxon>Glomus</taxon>
    </lineage>
</organism>
<dbReference type="InterPro" id="IPR052945">
    <property type="entry name" value="Mitotic_Regulator"/>
</dbReference>
<dbReference type="SMART" id="SM00671">
    <property type="entry name" value="SEL1"/>
    <property type="match status" value="9"/>
</dbReference>
<evidence type="ECO:0000313" key="3">
    <source>
        <dbReference type="Proteomes" id="UP000265703"/>
    </source>
</evidence>
<dbReference type="EMBL" id="QKYT01000663">
    <property type="protein sequence ID" value="RIA82467.1"/>
    <property type="molecule type" value="Genomic_DNA"/>
</dbReference>